<name>I0IMK2_LEPFC</name>
<keyword evidence="3 6" id="KW-0812">Transmembrane</keyword>
<organism evidence="8 9">
    <name type="scientific">Leptospirillum ferrooxidans (strain C2-3)</name>
    <dbReference type="NCBI Taxonomy" id="1162668"/>
    <lineage>
        <taxon>Bacteria</taxon>
        <taxon>Pseudomonadati</taxon>
        <taxon>Nitrospirota</taxon>
        <taxon>Nitrospiria</taxon>
        <taxon>Nitrospirales</taxon>
        <taxon>Nitrospiraceae</taxon>
        <taxon>Leptospirillum</taxon>
    </lineage>
</organism>
<feature type="domain" description="EamA" evidence="7">
    <location>
        <begin position="7"/>
        <end position="146"/>
    </location>
</feature>
<evidence type="ECO:0000256" key="6">
    <source>
        <dbReference type="SAM" id="Phobius"/>
    </source>
</evidence>
<evidence type="ECO:0000313" key="9">
    <source>
        <dbReference type="Proteomes" id="UP000007382"/>
    </source>
</evidence>
<feature type="transmembrane region" description="Helical" evidence="6">
    <location>
        <begin position="69"/>
        <end position="89"/>
    </location>
</feature>
<dbReference type="RefSeq" id="WP_014448993.1">
    <property type="nucleotide sequence ID" value="NC_017094.1"/>
</dbReference>
<dbReference type="HOGENOM" id="CLU_033863_4_2_0"/>
<keyword evidence="9" id="KW-1185">Reference proteome</keyword>
<dbReference type="PANTHER" id="PTHR42920">
    <property type="entry name" value="OS03G0707200 PROTEIN-RELATED"/>
    <property type="match status" value="1"/>
</dbReference>
<feature type="transmembrane region" description="Helical" evidence="6">
    <location>
        <begin position="160"/>
        <end position="179"/>
    </location>
</feature>
<evidence type="ECO:0000256" key="4">
    <source>
        <dbReference type="ARBA" id="ARBA00022989"/>
    </source>
</evidence>
<dbReference type="Pfam" id="PF00892">
    <property type="entry name" value="EamA"/>
    <property type="match status" value="2"/>
</dbReference>
<reference evidence="8 9" key="1">
    <citation type="journal article" date="2012" name="J. Bacteriol.">
        <title>Complete Genome Sequence of Leptospirillum ferrooxidans Strain C2-3, Isolated from a Fresh Volcanic Ash Deposit on the Island of Miyake, Japan.</title>
        <authorList>
            <person name="Fujimura R."/>
            <person name="Sato Y."/>
            <person name="Nishizawa T."/>
            <person name="Oshima K."/>
            <person name="Kim S.-W."/>
            <person name="Hattori M."/>
            <person name="Kamijo T."/>
            <person name="Ohta H."/>
        </authorList>
    </citation>
    <scope>NUCLEOTIDE SEQUENCE [LARGE SCALE GENOMIC DNA]</scope>
    <source>
        <strain evidence="8 9">C2-3</strain>
    </source>
</reference>
<dbReference type="Proteomes" id="UP000007382">
    <property type="component" value="Chromosome"/>
</dbReference>
<proteinExistence type="predicted"/>
<keyword evidence="4 6" id="KW-1133">Transmembrane helix</keyword>
<dbReference type="STRING" id="1162668.LFE_0786"/>
<evidence type="ECO:0000256" key="1">
    <source>
        <dbReference type="ARBA" id="ARBA00004651"/>
    </source>
</evidence>
<sequence>MGSRVFLGVLMCVLAVTSWGAMFPVMEHALKFMDPFYLTAIRYGIASILFLAILFVFEGRQAFSLEGRGISLWVYGTLGFAGFGFLVFWGQQKISGHDGVVVAAVIVATLPLLAAFVTWFASGKKPASYTMLSLVLALTGVLLVVTKGNLSLLKSMGSRIAEEAIILAGAFCWVIYTWGGNQFSGWSPLRYTALSCVFGSLSIDGIVWVGTMAGWLRLPNWGQLHEVTWDLGYMILLAGILGVFAWNAGNRLLGTVNGVLFINLTPVTALGISAMKGEPVISGEVWGSLLVIFALIFNNLCQRPVVRSFFLRRAESGLKGRENAGCDQ</sequence>
<dbReference type="InterPro" id="IPR000620">
    <property type="entry name" value="EamA_dom"/>
</dbReference>
<accession>I0IMK2</accession>
<dbReference type="OrthoDB" id="4167046at2"/>
<dbReference type="eggNOG" id="COG0697">
    <property type="taxonomic scope" value="Bacteria"/>
</dbReference>
<dbReference type="GO" id="GO:0005886">
    <property type="term" value="C:plasma membrane"/>
    <property type="evidence" value="ECO:0007669"/>
    <property type="project" value="UniProtKB-SubCell"/>
</dbReference>
<evidence type="ECO:0000256" key="3">
    <source>
        <dbReference type="ARBA" id="ARBA00022692"/>
    </source>
</evidence>
<keyword evidence="2" id="KW-1003">Cell membrane</keyword>
<reference evidence="9" key="2">
    <citation type="submission" date="2012-03" db="EMBL/GenBank/DDBJ databases">
        <title>The complete genome sequence of the pioneer microbe on fresh volcanic deposit, Leptospirillum ferrooxidans strain C2-3.</title>
        <authorList>
            <person name="Fujimura R."/>
            <person name="Sato Y."/>
            <person name="Nishizawa T."/>
            <person name="Nanba K."/>
            <person name="Oshima K."/>
            <person name="Hattori M."/>
            <person name="Kamijo T."/>
            <person name="Ohta H."/>
        </authorList>
    </citation>
    <scope>NUCLEOTIDE SEQUENCE [LARGE SCALE GENOMIC DNA]</scope>
    <source>
        <strain evidence="9">C2-3</strain>
    </source>
</reference>
<feature type="transmembrane region" description="Helical" evidence="6">
    <location>
        <begin position="231"/>
        <end position="249"/>
    </location>
</feature>
<gene>
    <name evidence="8" type="ordered locus">LFE_0786</name>
</gene>
<evidence type="ECO:0000259" key="7">
    <source>
        <dbReference type="Pfam" id="PF00892"/>
    </source>
</evidence>
<feature type="transmembrane region" description="Helical" evidence="6">
    <location>
        <begin position="129"/>
        <end position="148"/>
    </location>
</feature>
<dbReference type="EMBL" id="AP012342">
    <property type="protein sequence ID" value="BAM06501.1"/>
    <property type="molecule type" value="Genomic_DNA"/>
</dbReference>
<dbReference type="KEGG" id="lfc:LFE_0786"/>
<evidence type="ECO:0000313" key="8">
    <source>
        <dbReference type="EMBL" id="BAM06501.1"/>
    </source>
</evidence>
<feature type="transmembrane region" description="Helical" evidence="6">
    <location>
        <begin position="256"/>
        <end position="275"/>
    </location>
</feature>
<dbReference type="InterPro" id="IPR051258">
    <property type="entry name" value="Diverse_Substrate_Transporter"/>
</dbReference>
<evidence type="ECO:0000256" key="5">
    <source>
        <dbReference type="ARBA" id="ARBA00023136"/>
    </source>
</evidence>
<dbReference type="PATRIC" id="fig|1162668.3.peg.920"/>
<dbReference type="AlphaFoldDB" id="I0IMK2"/>
<feature type="transmembrane region" description="Helical" evidence="6">
    <location>
        <begin position="191"/>
        <end position="211"/>
    </location>
</feature>
<evidence type="ECO:0000256" key="2">
    <source>
        <dbReference type="ARBA" id="ARBA00022475"/>
    </source>
</evidence>
<dbReference type="PANTHER" id="PTHR42920:SF14">
    <property type="entry name" value="TRANSPORTER, DRUG_METABOLITE EXPORTER FAMILY"/>
    <property type="match status" value="1"/>
</dbReference>
<feature type="transmembrane region" description="Helical" evidence="6">
    <location>
        <begin position="101"/>
        <end position="122"/>
    </location>
</feature>
<protein>
    <recommendedName>
        <fullName evidence="7">EamA domain-containing protein</fullName>
    </recommendedName>
</protein>
<comment type="subcellular location">
    <subcellularLocation>
        <location evidence="1">Cell membrane</location>
        <topology evidence="1">Multi-pass membrane protein</topology>
    </subcellularLocation>
</comment>
<feature type="transmembrane region" description="Helical" evidence="6">
    <location>
        <begin position="36"/>
        <end position="57"/>
    </location>
</feature>
<feature type="transmembrane region" description="Helical" evidence="6">
    <location>
        <begin position="281"/>
        <end position="301"/>
    </location>
</feature>
<feature type="domain" description="EamA" evidence="7">
    <location>
        <begin position="165"/>
        <end position="299"/>
    </location>
</feature>
<keyword evidence="5 6" id="KW-0472">Membrane</keyword>